<sequence length="95" mass="10162">MYNPPYAGPRPRLSSSAVGALILGVLAVLSTPLFGLFLIMPAAAVITGALALRFTHTQGLRGRGLALWGFWLGAAFFLFDFLLLLLGIWGMKLEG</sequence>
<gene>
    <name evidence="2" type="ORF">O4J56_26680</name>
</gene>
<keyword evidence="3" id="KW-1185">Reference proteome</keyword>
<keyword evidence="1" id="KW-0812">Transmembrane</keyword>
<evidence type="ECO:0000313" key="2">
    <source>
        <dbReference type="EMBL" id="MDA2814263.1"/>
    </source>
</evidence>
<evidence type="ECO:0008006" key="4">
    <source>
        <dbReference type="Google" id="ProtNLM"/>
    </source>
</evidence>
<dbReference type="Proteomes" id="UP001527866">
    <property type="component" value="Unassembled WGS sequence"/>
</dbReference>
<dbReference type="RefSeq" id="WP_270689596.1">
    <property type="nucleotide sequence ID" value="NZ_JAQFWQ010000111.1"/>
</dbReference>
<keyword evidence="1" id="KW-0472">Membrane</keyword>
<keyword evidence="1" id="KW-1133">Transmembrane helix</keyword>
<dbReference type="EMBL" id="JAQFWQ010000111">
    <property type="protein sequence ID" value="MDA2814263.1"/>
    <property type="molecule type" value="Genomic_DNA"/>
</dbReference>
<name>A0ABT4UBA1_9ACTN</name>
<protein>
    <recommendedName>
        <fullName evidence="4">DUF4190 domain-containing protein</fullName>
    </recommendedName>
</protein>
<feature type="transmembrane region" description="Helical" evidence="1">
    <location>
        <begin position="20"/>
        <end position="53"/>
    </location>
</feature>
<feature type="transmembrane region" description="Helical" evidence="1">
    <location>
        <begin position="65"/>
        <end position="89"/>
    </location>
</feature>
<accession>A0ABT4UBA1</accession>
<comment type="caution">
    <text evidence="2">The sequence shown here is derived from an EMBL/GenBank/DDBJ whole genome shotgun (WGS) entry which is preliminary data.</text>
</comment>
<reference evidence="2 3" key="1">
    <citation type="submission" date="2023-01" db="EMBL/GenBank/DDBJ databases">
        <title>Draft genome sequence of Nocardiopsis sp. RSe5-2 isolated from halophytes.</title>
        <authorList>
            <person name="Duangmal K."/>
            <person name="Chantavorakit T."/>
        </authorList>
    </citation>
    <scope>NUCLEOTIDE SEQUENCE [LARGE SCALE GENOMIC DNA]</scope>
    <source>
        <strain evidence="2 3">RSe5-2</strain>
    </source>
</reference>
<evidence type="ECO:0000313" key="3">
    <source>
        <dbReference type="Proteomes" id="UP001527866"/>
    </source>
</evidence>
<organism evidence="2 3">
    <name type="scientific">Nocardiopsis endophytica</name>
    <dbReference type="NCBI Taxonomy" id="3018445"/>
    <lineage>
        <taxon>Bacteria</taxon>
        <taxon>Bacillati</taxon>
        <taxon>Actinomycetota</taxon>
        <taxon>Actinomycetes</taxon>
        <taxon>Streptosporangiales</taxon>
        <taxon>Nocardiopsidaceae</taxon>
        <taxon>Nocardiopsis</taxon>
    </lineage>
</organism>
<evidence type="ECO:0000256" key="1">
    <source>
        <dbReference type="SAM" id="Phobius"/>
    </source>
</evidence>
<proteinExistence type="predicted"/>